<dbReference type="PANTHER" id="PTHR30386">
    <property type="entry name" value="MEMBRANE FUSION SUBUNIT OF EMRAB-TOLC MULTIDRUG EFFLUX PUMP"/>
    <property type="match status" value="1"/>
</dbReference>
<evidence type="ECO:0000313" key="14">
    <source>
        <dbReference type="Proteomes" id="UP001524547"/>
    </source>
</evidence>
<dbReference type="RefSeq" id="WP_422918384.1">
    <property type="nucleotide sequence ID" value="NZ_JAMZEJ010000001.1"/>
</dbReference>
<evidence type="ECO:0000256" key="9">
    <source>
        <dbReference type="RuleBase" id="RU365093"/>
    </source>
</evidence>
<dbReference type="InterPro" id="IPR058781">
    <property type="entry name" value="HH_AprE-like"/>
</dbReference>
<dbReference type="Gene3D" id="2.40.50.100">
    <property type="match status" value="1"/>
</dbReference>
<dbReference type="Gene3D" id="2.40.30.170">
    <property type="match status" value="1"/>
</dbReference>
<dbReference type="InterPro" id="IPR058982">
    <property type="entry name" value="Beta-barrel_AprE"/>
</dbReference>
<reference evidence="13 14" key="1">
    <citation type="submission" date="2022-06" db="EMBL/GenBank/DDBJ databases">
        <title>Rhizosaccharibacter gen. nov. sp. nov. KSS12, endophytic bacteria isolated from sugarcane.</title>
        <authorList>
            <person name="Pitiwittayakul N."/>
        </authorList>
    </citation>
    <scope>NUCLEOTIDE SEQUENCE [LARGE SCALE GENOMIC DNA]</scope>
    <source>
        <strain evidence="13 14">KSS12</strain>
    </source>
</reference>
<protein>
    <recommendedName>
        <fullName evidence="9">Membrane fusion protein (MFP) family protein</fullName>
    </recommendedName>
</protein>
<keyword evidence="7" id="KW-1133">Transmembrane helix</keyword>
<evidence type="ECO:0000256" key="1">
    <source>
        <dbReference type="ARBA" id="ARBA00004377"/>
    </source>
</evidence>
<accession>A0ABT1VTI4</accession>
<name>A0ABT1VTI4_9PROT</name>
<gene>
    <name evidence="13" type="ORF">NFI88_02190</name>
</gene>
<comment type="caution">
    <text evidence="13">The sequence shown here is derived from an EMBL/GenBank/DDBJ whole genome shotgun (WGS) entry which is preliminary data.</text>
</comment>
<dbReference type="PANTHER" id="PTHR30386:SF26">
    <property type="entry name" value="TRANSPORT PROTEIN COMB"/>
    <property type="match status" value="1"/>
</dbReference>
<proteinExistence type="inferred from homology"/>
<dbReference type="InterPro" id="IPR010129">
    <property type="entry name" value="T1SS_HlyD"/>
</dbReference>
<evidence type="ECO:0000256" key="5">
    <source>
        <dbReference type="ARBA" id="ARBA00022519"/>
    </source>
</evidence>
<organism evidence="13 14">
    <name type="scientific">Rhizosaccharibacter radicis</name>
    <dbReference type="NCBI Taxonomy" id="2782605"/>
    <lineage>
        <taxon>Bacteria</taxon>
        <taxon>Pseudomonadati</taxon>
        <taxon>Pseudomonadota</taxon>
        <taxon>Alphaproteobacteria</taxon>
        <taxon>Acetobacterales</taxon>
        <taxon>Acetobacteraceae</taxon>
        <taxon>Rhizosaccharibacter</taxon>
    </lineage>
</organism>
<evidence type="ECO:0000256" key="8">
    <source>
        <dbReference type="ARBA" id="ARBA00023136"/>
    </source>
</evidence>
<evidence type="ECO:0000256" key="2">
    <source>
        <dbReference type="ARBA" id="ARBA00009477"/>
    </source>
</evidence>
<dbReference type="EMBL" id="JAMZEJ010000001">
    <property type="protein sequence ID" value="MCQ8239651.1"/>
    <property type="molecule type" value="Genomic_DNA"/>
</dbReference>
<keyword evidence="6" id="KW-0812">Transmembrane</keyword>
<keyword evidence="4 9" id="KW-1003">Cell membrane</keyword>
<evidence type="ECO:0000256" key="3">
    <source>
        <dbReference type="ARBA" id="ARBA00022448"/>
    </source>
</evidence>
<evidence type="ECO:0000256" key="6">
    <source>
        <dbReference type="ARBA" id="ARBA00022692"/>
    </source>
</evidence>
<dbReference type="Pfam" id="PF25994">
    <property type="entry name" value="HH_AprE"/>
    <property type="match status" value="1"/>
</dbReference>
<evidence type="ECO:0000259" key="11">
    <source>
        <dbReference type="Pfam" id="PF25994"/>
    </source>
</evidence>
<feature type="domain" description="AprE-like beta-barrel" evidence="12">
    <location>
        <begin position="348"/>
        <end position="402"/>
    </location>
</feature>
<evidence type="ECO:0000259" key="12">
    <source>
        <dbReference type="Pfam" id="PF26002"/>
    </source>
</evidence>
<comment type="subcellular location">
    <subcellularLocation>
        <location evidence="1 9">Cell inner membrane</location>
        <topology evidence="1 9">Single-pass membrane protein</topology>
    </subcellularLocation>
</comment>
<feature type="region of interest" description="Disordered" evidence="10">
    <location>
        <begin position="1"/>
        <end position="26"/>
    </location>
</feature>
<evidence type="ECO:0000256" key="4">
    <source>
        <dbReference type="ARBA" id="ARBA00022475"/>
    </source>
</evidence>
<evidence type="ECO:0000256" key="7">
    <source>
        <dbReference type="ARBA" id="ARBA00022989"/>
    </source>
</evidence>
<dbReference type="Proteomes" id="UP001524547">
    <property type="component" value="Unassembled WGS sequence"/>
</dbReference>
<keyword evidence="14" id="KW-1185">Reference proteome</keyword>
<keyword evidence="5 9" id="KW-0997">Cell inner membrane</keyword>
<comment type="similarity">
    <text evidence="2 9">Belongs to the membrane fusion protein (MFP) (TC 8.A.1) family.</text>
</comment>
<evidence type="ECO:0000313" key="13">
    <source>
        <dbReference type="EMBL" id="MCQ8239651.1"/>
    </source>
</evidence>
<dbReference type="InterPro" id="IPR050739">
    <property type="entry name" value="MFP"/>
</dbReference>
<feature type="domain" description="AprE-like long alpha-helical hairpin" evidence="11">
    <location>
        <begin position="128"/>
        <end position="304"/>
    </location>
</feature>
<feature type="compositionally biased region" description="Basic and acidic residues" evidence="10">
    <location>
        <begin position="12"/>
        <end position="26"/>
    </location>
</feature>
<dbReference type="NCBIfam" id="TIGR01843">
    <property type="entry name" value="type_I_hlyD"/>
    <property type="match status" value="1"/>
</dbReference>
<evidence type="ECO:0000256" key="10">
    <source>
        <dbReference type="SAM" id="MobiDB-lite"/>
    </source>
</evidence>
<keyword evidence="3 9" id="KW-0813">Transport</keyword>
<dbReference type="Pfam" id="PF26002">
    <property type="entry name" value="Beta-barrel_AprE"/>
    <property type="match status" value="1"/>
</dbReference>
<dbReference type="SUPFAM" id="SSF111369">
    <property type="entry name" value="HlyD-like secretion proteins"/>
    <property type="match status" value="1"/>
</dbReference>
<dbReference type="PRINTS" id="PR01490">
    <property type="entry name" value="RTXTOXIND"/>
</dbReference>
<sequence>MSGSTDIVPADRNNREVGPPRRRREDDDMPAALLEFHSPSAALAALPPSATARYTTWIISSLAIASIMVLALFPVDRVVVSAGGLVPTTPMLVVQPLDNSIVRSIDVREGDVVHKGQVLARFDPTASGADFTALQSQTANLTAQVARLKAEVSGKDYTSTPDNPASIQEAANFLRRKANYDAKLHDFDQQIAAAQNDLVGYQASAAMYAGRVKVATDVHNMRVQLQKDQVGSRLNSLASQDELMEIERSQINAQQSAAAARNKIASLQAQRQAYMDGFRADSYQQLAEAQLKLYQSTGDLAKAQLHNGLIELKAERDAIVLNIAHLSVGSVVTAAQQFMTLVPLDAPLEVEARMPADEAGYVKLGDKANVKFAAFDYNQHGGAEATVTHISANSFSEAQTQADAASAPANGLGTAGDSSGKSFYRVRMRIDRYTLRDVPKYFKPIPGMPLTADIKVGKRTILQYMLGSVLPLASDGMRDPQ</sequence>
<keyword evidence="8" id="KW-0472">Membrane</keyword>